<feature type="domain" description="PucR C-terminal helix-turn-helix" evidence="1">
    <location>
        <begin position="333"/>
        <end position="390"/>
    </location>
</feature>
<feature type="domain" description="RsbT co-antagonist protein RsbRD N-terminal" evidence="2">
    <location>
        <begin position="23"/>
        <end position="160"/>
    </location>
</feature>
<dbReference type="InterPro" id="IPR025736">
    <property type="entry name" value="PucR_C-HTH_dom"/>
</dbReference>
<gene>
    <name evidence="3" type="ORF">G5C51_16920</name>
</gene>
<dbReference type="PANTHER" id="PTHR33744:SF7">
    <property type="entry name" value="PUCR FAMILY TRANSCRIPTIONAL REGULATOR"/>
    <property type="match status" value="1"/>
</dbReference>
<evidence type="ECO:0000313" key="4">
    <source>
        <dbReference type="Proteomes" id="UP000481583"/>
    </source>
</evidence>
<dbReference type="PANTHER" id="PTHR33744">
    <property type="entry name" value="CARBOHYDRATE DIACID REGULATOR"/>
    <property type="match status" value="1"/>
</dbReference>
<dbReference type="Pfam" id="PF13556">
    <property type="entry name" value="HTH_30"/>
    <property type="match status" value="1"/>
</dbReference>
<name>A0A6G4U0A0_9ACTN</name>
<sequence length="394" mass="41808">MSQPPISAAARRLAARLEPRVNELARRMTQDTFTELPGYGALPADMRDVEFAATARHGMRRFLRGVRDGRLDDTAGVLFLERAAQRAEEGLPLHLLVRSHALGSYALWQALRETARPGEEAALVELADLLLDIAPAVLGSIVQTYLDEHHAVHAEQHALRQAVAGNLLDGLLPASRPMLGRLGLDGPAWVLALGAPPGGSGYVGTVAARRLRRRIQTALDGVFAADTAVFVDASGGRALVPGADAPPDDLAERLAQVCGAGIRVAAMPAPGPEEVAEAARTAAEVLRIAAACGRPPGLHLLDDVLLEYHLSRPGESGRRIAALLEPLADQPQLRDTLRTHLAHGRQRRATAAALKIHPNTVDNRLARTAELTGLDLTTVQGTALALAALLLADT</sequence>
<accession>A0A6G4U0A0</accession>
<comment type="caution">
    <text evidence="3">The sequence shown here is derived from an EMBL/GenBank/DDBJ whole genome shotgun (WGS) entry which is preliminary data.</text>
</comment>
<dbReference type="InterPro" id="IPR042070">
    <property type="entry name" value="PucR_C-HTH_sf"/>
</dbReference>
<dbReference type="Proteomes" id="UP000481583">
    <property type="component" value="Unassembled WGS sequence"/>
</dbReference>
<protein>
    <submittedName>
        <fullName evidence="3">PucR family transcriptional regulator</fullName>
    </submittedName>
</protein>
<proteinExistence type="predicted"/>
<dbReference type="AlphaFoldDB" id="A0A6G4U0A0"/>
<dbReference type="Gene3D" id="1.10.10.2840">
    <property type="entry name" value="PucR C-terminal helix-turn-helix domain"/>
    <property type="match status" value="1"/>
</dbReference>
<dbReference type="InterPro" id="IPR025751">
    <property type="entry name" value="RsbRD_N_dom"/>
</dbReference>
<organism evidence="3 4">
    <name type="scientific">Streptomyces coryli</name>
    <dbReference type="NCBI Taxonomy" id="1128680"/>
    <lineage>
        <taxon>Bacteria</taxon>
        <taxon>Bacillati</taxon>
        <taxon>Actinomycetota</taxon>
        <taxon>Actinomycetes</taxon>
        <taxon>Kitasatosporales</taxon>
        <taxon>Streptomycetaceae</taxon>
        <taxon>Streptomyces</taxon>
    </lineage>
</organism>
<reference evidence="3 4" key="1">
    <citation type="submission" date="2020-02" db="EMBL/GenBank/DDBJ databases">
        <title>Whole-genome analyses of novel actinobacteria.</title>
        <authorList>
            <person name="Sahin N."/>
        </authorList>
    </citation>
    <scope>NUCLEOTIDE SEQUENCE [LARGE SCALE GENOMIC DNA]</scope>
    <source>
        <strain evidence="3 4">A7024</strain>
    </source>
</reference>
<dbReference type="RefSeq" id="WP_165238128.1">
    <property type="nucleotide sequence ID" value="NZ_JAAKZV010000066.1"/>
</dbReference>
<evidence type="ECO:0000313" key="3">
    <source>
        <dbReference type="EMBL" id="NGN65574.1"/>
    </source>
</evidence>
<evidence type="ECO:0000259" key="1">
    <source>
        <dbReference type="Pfam" id="PF13556"/>
    </source>
</evidence>
<dbReference type="InterPro" id="IPR051448">
    <property type="entry name" value="CdaR-like_regulators"/>
</dbReference>
<evidence type="ECO:0000259" key="2">
    <source>
        <dbReference type="Pfam" id="PF14361"/>
    </source>
</evidence>
<dbReference type="EMBL" id="JAAKZV010000066">
    <property type="protein sequence ID" value="NGN65574.1"/>
    <property type="molecule type" value="Genomic_DNA"/>
</dbReference>
<keyword evidence="4" id="KW-1185">Reference proteome</keyword>
<dbReference type="Pfam" id="PF14361">
    <property type="entry name" value="RsbRD_N"/>
    <property type="match status" value="1"/>
</dbReference>